<dbReference type="Gene3D" id="1.25.40.20">
    <property type="entry name" value="Ankyrin repeat-containing domain"/>
    <property type="match status" value="1"/>
</dbReference>
<proteinExistence type="inferred from homology"/>
<feature type="repeat" description="ANK" evidence="9">
    <location>
        <begin position="553"/>
        <end position="575"/>
    </location>
</feature>
<dbReference type="PANTHER" id="PTHR12544">
    <property type="entry name" value="GLUTAMINASE"/>
    <property type="match status" value="1"/>
</dbReference>
<feature type="non-terminal residue" evidence="12">
    <location>
        <position position="1"/>
    </location>
</feature>
<comment type="subunit">
    <text evidence="2">Homotetramer.</text>
</comment>
<evidence type="ECO:0000256" key="4">
    <source>
        <dbReference type="ARBA" id="ARBA00022737"/>
    </source>
</evidence>
<evidence type="ECO:0000256" key="9">
    <source>
        <dbReference type="PROSITE-ProRule" id="PRU00023"/>
    </source>
</evidence>
<dbReference type="PROSITE" id="PS50297">
    <property type="entry name" value="ANK_REP_REGION"/>
    <property type="match status" value="1"/>
</dbReference>
<evidence type="ECO:0000256" key="3">
    <source>
        <dbReference type="ARBA" id="ARBA00012918"/>
    </source>
</evidence>
<keyword evidence="5" id="KW-0378">Hydrolase</keyword>
<dbReference type="InterPro" id="IPR015868">
    <property type="entry name" value="Glutaminase"/>
</dbReference>
<comment type="similarity">
    <text evidence="1">Belongs to the glutaminase family.</text>
</comment>
<name>A0A1B6GJH0_9HEMI</name>
<reference evidence="12" key="1">
    <citation type="submission" date="2015-11" db="EMBL/GenBank/DDBJ databases">
        <title>De novo transcriptome assembly of four potential Pierce s Disease insect vectors from Arizona vineyards.</title>
        <authorList>
            <person name="Tassone E.E."/>
        </authorList>
    </citation>
    <scope>NUCLEOTIDE SEQUENCE</scope>
</reference>
<dbReference type="Pfam" id="PF17959">
    <property type="entry name" value="EF-hand_14"/>
    <property type="match status" value="1"/>
</dbReference>
<feature type="domain" description="Rhodanese" evidence="11">
    <location>
        <begin position="23"/>
        <end position="45"/>
    </location>
</feature>
<gene>
    <name evidence="12" type="ORF">g.8759</name>
</gene>
<dbReference type="PROSITE" id="PS50088">
    <property type="entry name" value="ANK_REPEAT"/>
    <property type="match status" value="2"/>
</dbReference>
<dbReference type="HAMAP" id="MF_00313">
    <property type="entry name" value="Glutaminase"/>
    <property type="match status" value="1"/>
</dbReference>
<feature type="compositionally biased region" description="Acidic residues" evidence="10">
    <location>
        <begin position="627"/>
        <end position="636"/>
    </location>
</feature>
<evidence type="ECO:0000259" key="11">
    <source>
        <dbReference type="PROSITE" id="PS50206"/>
    </source>
</evidence>
<dbReference type="EMBL" id="GECZ01007194">
    <property type="protein sequence ID" value="JAS62575.1"/>
    <property type="molecule type" value="Transcribed_RNA"/>
</dbReference>
<dbReference type="InterPro" id="IPR041541">
    <property type="entry name" value="Glutaminase_EF-hand"/>
</dbReference>
<dbReference type="GO" id="GO:0004359">
    <property type="term" value="F:glutaminase activity"/>
    <property type="evidence" value="ECO:0007669"/>
    <property type="project" value="UniProtKB-EC"/>
</dbReference>
<dbReference type="EC" id="3.5.1.2" evidence="3"/>
<dbReference type="SUPFAM" id="SSF56601">
    <property type="entry name" value="beta-lactamase/transpeptidase-like"/>
    <property type="match status" value="1"/>
</dbReference>
<sequence>SGNMKIELIISRLLKTPLRAQVYKNVHSYHGGWNSWSSSKRWRKSFFHQRCYLHTSTNYNVRLTPNAHTTKEILSNVFTDVDGVQRPIEDYSEKAKVMFYEMFKEVNEDYVNVQKFITAIQVTGIQPHTDPRLKDFINGLTKAYRESGILGGSSESQKLSKEKFMELISPNLMIISRALRHDLVIPDFGAFQKQIEEFYMKCAENKEGHVASYLPQLARQNPDTWAVSVCTIDGQRFSMGEANVPFTLHSLTKPMTYALALNELGDETVHRYIGQEPSGRNANELVLDDNKKPHNPMISAGAILVGALLQTLCKPEMGLAEKFDFVVDYIKRLAGGEFIGFNNSVFLAEKAAGDRNYALGFYLREHKCYPKGTDLRQLIDFFHQCCSLEGNCNSLSVIAATFANGGVCPLTGDRILEPDAIRDVLSLMHSCGMYEYSGQFAFKVGLPSKSAAPGTMMVVIPNVMGICTWSPPLDKWNNSCRGVQFFEEIVKIFSFHHYDNPKHARGKKDPCKERFASRGLSIVNLLYSAARGDIAALRRHKVSGMDMSQTDYDKRTALHLAAAEGHLACVSFLIDQCELPLNCKDRWGKTPLDEARTFGRQNVVEYLEKRNASLNAPESQESREGSSDEEESSTAEDEVKTEDN</sequence>
<evidence type="ECO:0000256" key="6">
    <source>
        <dbReference type="ARBA" id="ARBA00023043"/>
    </source>
</evidence>
<dbReference type="InterPro" id="IPR012338">
    <property type="entry name" value="Beta-lactam/transpept-like"/>
</dbReference>
<keyword evidence="6 9" id="KW-0040">ANK repeat</keyword>
<evidence type="ECO:0000256" key="5">
    <source>
        <dbReference type="ARBA" id="ARBA00022801"/>
    </source>
</evidence>
<evidence type="ECO:0000256" key="8">
    <source>
        <dbReference type="ARBA" id="ARBA00077251"/>
    </source>
</evidence>
<dbReference type="InterPro" id="IPR001763">
    <property type="entry name" value="Rhodanese-like_dom"/>
</dbReference>
<dbReference type="GO" id="GO:0006537">
    <property type="term" value="P:glutamate biosynthetic process"/>
    <property type="evidence" value="ECO:0007669"/>
    <property type="project" value="TreeGrafter"/>
</dbReference>
<accession>A0A1B6GJH0</accession>
<dbReference type="Gene3D" id="3.40.710.10">
    <property type="entry name" value="DD-peptidase/beta-lactamase superfamily"/>
    <property type="match status" value="1"/>
</dbReference>
<dbReference type="InterPro" id="IPR036770">
    <property type="entry name" value="Ankyrin_rpt-contain_sf"/>
</dbReference>
<dbReference type="Gene3D" id="1.10.238.210">
    <property type="match status" value="1"/>
</dbReference>
<dbReference type="FunFam" id="1.25.40.20:FF:000069">
    <property type="entry name" value="Glutaminase, isoform E"/>
    <property type="match status" value="1"/>
</dbReference>
<evidence type="ECO:0000256" key="7">
    <source>
        <dbReference type="ARBA" id="ARBA00049534"/>
    </source>
</evidence>
<evidence type="ECO:0000313" key="12">
    <source>
        <dbReference type="EMBL" id="JAS62575.1"/>
    </source>
</evidence>
<keyword evidence="4" id="KW-0677">Repeat</keyword>
<dbReference type="Pfam" id="PF12796">
    <property type="entry name" value="Ank_2"/>
    <property type="match status" value="1"/>
</dbReference>
<dbReference type="FunFam" id="3.40.710.10:FF:000008">
    <property type="entry name" value="Glutaminase, isoform E"/>
    <property type="match status" value="1"/>
</dbReference>
<dbReference type="InterPro" id="IPR002110">
    <property type="entry name" value="Ankyrin_rpt"/>
</dbReference>
<protein>
    <recommendedName>
        <fullName evidence="3">glutaminase</fullName>
        <ecNumber evidence="3">3.5.1.2</ecNumber>
    </recommendedName>
    <alternativeName>
        <fullName evidence="8">L-glutamine amidohydrolase</fullName>
    </alternativeName>
</protein>
<evidence type="ECO:0000256" key="1">
    <source>
        <dbReference type="ARBA" id="ARBA00011076"/>
    </source>
</evidence>
<dbReference type="PROSITE" id="PS50206">
    <property type="entry name" value="RHODANESE_3"/>
    <property type="match status" value="1"/>
</dbReference>
<organism evidence="12">
    <name type="scientific">Cuerna arida</name>
    <dbReference type="NCBI Taxonomy" id="1464854"/>
    <lineage>
        <taxon>Eukaryota</taxon>
        <taxon>Metazoa</taxon>
        <taxon>Ecdysozoa</taxon>
        <taxon>Arthropoda</taxon>
        <taxon>Hexapoda</taxon>
        <taxon>Insecta</taxon>
        <taxon>Pterygota</taxon>
        <taxon>Neoptera</taxon>
        <taxon>Paraneoptera</taxon>
        <taxon>Hemiptera</taxon>
        <taxon>Auchenorrhyncha</taxon>
        <taxon>Membracoidea</taxon>
        <taxon>Cicadellidae</taxon>
        <taxon>Cicadellinae</taxon>
        <taxon>Proconiini</taxon>
        <taxon>Cuerna</taxon>
    </lineage>
</organism>
<dbReference type="PANTHER" id="PTHR12544:SF29">
    <property type="entry name" value="GLUTAMINASE"/>
    <property type="match status" value="1"/>
</dbReference>
<dbReference type="Pfam" id="PF04960">
    <property type="entry name" value="Glutaminase"/>
    <property type="match status" value="1"/>
</dbReference>
<feature type="non-terminal residue" evidence="12">
    <location>
        <position position="644"/>
    </location>
</feature>
<dbReference type="SUPFAM" id="SSF48403">
    <property type="entry name" value="Ankyrin repeat"/>
    <property type="match status" value="1"/>
</dbReference>
<evidence type="ECO:0000256" key="2">
    <source>
        <dbReference type="ARBA" id="ARBA00011881"/>
    </source>
</evidence>
<feature type="repeat" description="ANK" evidence="9">
    <location>
        <begin position="587"/>
        <end position="619"/>
    </location>
</feature>
<dbReference type="AlphaFoldDB" id="A0A1B6GJH0"/>
<dbReference type="SMART" id="SM00248">
    <property type="entry name" value="ANK"/>
    <property type="match status" value="2"/>
</dbReference>
<comment type="catalytic activity">
    <reaction evidence="7">
        <text>L-glutamine + H2O = L-glutamate + NH4(+)</text>
        <dbReference type="Rhea" id="RHEA:15889"/>
        <dbReference type="ChEBI" id="CHEBI:15377"/>
        <dbReference type="ChEBI" id="CHEBI:28938"/>
        <dbReference type="ChEBI" id="CHEBI:29985"/>
        <dbReference type="ChEBI" id="CHEBI:58359"/>
        <dbReference type="EC" id="3.5.1.2"/>
    </reaction>
</comment>
<evidence type="ECO:0000256" key="10">
    <source>
        <dbReference type="SAM" id="MobiDB-lite"/>
    </source>
</evidence>
<dbReference type="GO" id="GO:0006543">
    <property type="term" value="P:L-glutamine catabolic process"/>
    <property type="evidence" value="ECO:0007669"/>
    <property type="project" value="TreeGrafter"/>
</dbReference>
<feature type="region of interest" description="Disordered" evidence="10">
    <location>
        <begin position="609"/>
        <end position="644"/>
    </location>
</feature>